<evidence type="ECO:0000313" key="1">
    <source>
        <dbReference type="EMBL" id="NJW55798.1"/>
    </source>
</evidence>
<protein>
    <submittedName>
        <fullName evidence="1">Uncharacterized protein</fullName>
    </submittedName>
</protein>
<dbReference type="EMBL" id="JAAVJR010001559">
    <property type="protein sequence ID" value="NJW55798.1"/>
    <property type="molecule type" value="Genomic_DNA"/>
</dbReference>
<name>A0ABX1D9J3_9FLAO</name>
<keyword evidence="2" id="KW-1185">Reference proteome</keyword>
<accession>A0ABX1D9J3</accession>
<reference evidence="1 2" key="1">
    <citation type="submission" date="2020-03" db="EMBL/GenBank/DDBJ databases">
        <title>Salinimicrobium sp. nov, isolated from SCS.</title>
        <authorList>
            <person name="Cao W.R."/>
        </authorList>
    </citation>
    <scope>NUCLEOTIDE SEQUENCE [LARGE SCALE GENOMIC DNA]</scope>
    <source>
        <strain evidence="2">J15B91</strain>
    </source>
</reference>
<gene>
    <name evidence="1" type="ORF">HC175_23060</name>
</gene>
<evidence type="ECO:0000313" key="2">
    <source>
        <dbReference type="Proteomes" id="UP000703674"/>
    </source>
</evidence>
<sequence length="51" mass="6058">MEVKDYYIHDVVEEYLQKNSPVSPKLEGRAYCEYLGPYSFSTVPETDYKFQ</sequence>
<organism evidence="1 2">
    <name type="scientific">Salinimicrobium oceani</name>
    <dbReference type="NCBI Taxonomy" id="2722702"/>
    <lineage>
        <taxon>Bacteria</taxon>
        <taxon>Pseudomonadati</taxon>
        <taxon>Bacteroidota</taxon>
        <taxon>Flavobacteriia</taxon>
        <taxon>Flavobacteriales</taxon>
        <taxon>Flavobacteriaceae</taxon>
        <taxon>Salinimicrobium</taxon>
    </lineage>
</organism>
<proteinExistence type="predicted"/>
<dbReference type="Proteomes" id="UP000703674">
    <property type="component" value="Unassembled WGS sequence"/>
</dbReference>
<comment type="caution">
    <text evidence="1">The sequence shown here is derived from an EMBL/GenBank/DDBJ whole genome shotgun (WGS) entry which is preliminary data.</text>
</comment>